<evidence type="ECO:0000313" key="7">
    <source>
        <dbReference type="Proteomes" id="UP000316968"/>
    </source>
</evidence>
<dbReference type="OrthoDB" id="9804819at2"/>
<comment type="similarity">
    <text evidence="1">Belongs to the ABC transporter superfamily.</text>
</comment>
<evidence type="ECO:0000256" key="4">
    <source>
        <dbReference type="ARBA" id="ARBA00022840"/>
    </source>
</evidence>
<dbReference type="PROSITE" id="PS00211">
    <property type="entry name" value="ABC_TRANSPORTER_1"/>
    <property type="match status" value="1"/>
</dbReference>
<organism evidence="6 7">
    <name type="scientific">Saccharibacillus brassicae</name>
    <dbReference type="NCBI Taxonomy" id="2583377"/>
    <lineage>
        <taxon>Bacteria</taxon>
        <taxon>Bacillati</taxon>
        <taxon>Bacillota</taxon>
        <taxon>Bacilli</taxon>
        <taxon>Bacillales</taxon>
        <taxon>Paenibacillaceae</taxon>
        <taxon>Saccharibacillus</taxon>
    </lineage>
</organism>
<dbReference type="GO" id="GO:0016887">
    <property type="term" value="F:ATP hydrolysis activity"/>
    <property type="evidence" value="ECO:0007669"/>
    <property type="project" value="InterPro"/>
</dbReference>
<dbReference type="PROSITE" id="PS50893">
    <property type="entry name" value="ABC_TRANSPORTER_2"/>
    <property type="match status" value="1"/>
</dbReference>
<dbReference type="InterPro" id="IPR017871">
    <property type="entry name" value="ABC_transporter-like_CS"/>
</dbReference>
<evidence type="ECO:0000256" key="2">
    <source>
        <dbReference type="ARBA" id="ARBA00022448"/>
    </source>
</evidence>
<gene>
    <name evidence="6" type="ORF">FFV09_04425</name>
</gene>
<dbReference type="InterPro" id="IPR003593">
    <property type="entry name" value="AAA+_ATPase"/>
</dbReference>
<keyword evidence="2" id="KW-0813">Transport</keyword>
<dbReference type="Gene3D" id="3.40.50.300">
    <property type="entry name" value="P-loop containing nucleotide triphosphate hydrolases"/>
    <property type="match status" value="1"/>
</dbReference>
<keyword evidence="3" id="KW-0547">Nucleotide-binding</keyword>
<dbReference type="Pfam" id="PF00005">
    <property type="entry name" value="ABC_tran"/>
    <property type="match status" value="1"/>
</dbReference>
<dbReference type="PANTHER" id="PTHR43335">
    <property type="entry name" value="ABC TRANSPORTER, ATP-BINDING PROTEIN"/>
    <property type="match status" value="1"/>
</dbReference>
<dbReference type="AlphaFoldDB" id="A0A4Y6URC3"/>
<evidence type="ECO:0000259" key="5">
    <source>
        <dbReference type="PROSITE" id="PS50893"/>
    </source>
</evidence>
<dbReference type="SUPFAM" id="SSF52540">
    <property type="entry name" value="P-loop containing nucleoside triphosphate hydrolases"/>
    <property type="match status" value="1"/>
</dbReference>
<keyword evidence="4 6" id="KW-0067">ATP-binding</keyword>
<dbReference type="SMART" id="SM00382">
    <property type="entry name" value="AAA"/>
    <property type="match status" value="1"/>
</dbReference>
<name>A0A4Y6URC3_SACBS</name>
<feature type="domain" description="ABC transporter" evidence="5">
    <location>
        <begin position="4"/>
        <end position="231"/>
    </location>
</feature>
<keyword evidence="7" id="KW-1185">Reference proteome</keyword>
<protein>
    <submittedName>
        <fullName evidence="6">ABC transporter ATP-binding protein</fullName>
    </submittedName>
</protein>
<proteinExistence type="inferred from homology"/>
<evidence type="ECO:0000313" key="6">
    <source>
        <dbReference type="EMBL" id="QDH20169.1"/>
    </source>
</evidence>
<dbReference type="InterPro" id="IPR027417">
    <property type="entry name" value="P-loop_NTPase"/>
</dbReference>
<dbReference type="RefSeq" id="WP_141446555.1">
    <property type="nucleotide sequence ID" value="NZ_CBCSAZ010000006.1"/>
</dbReference>
<accession>A0A4Y6URC3</accession>
<dbReference type="EMBL" id="CP041217">
    <property type="protein sequence ID" value="QDH20169.1"/>
    <property type="molecule type" value="Genomic_DNA"/>
</dbReference>
<dbReference type="PANTHER" id="PTHR43335:SF4">
    <property type="entry name" value="ABC TRANSPORTER, ATP-BINDING PROTEIN"/>
    <property type="match status" value="1"/>
</dbReference>
<dbReference type="Proteomes" id="UP000316968">
    <property type="component" value="Chromosome"/>
</dbReference>
<dbReference type="InterPro" id="IPR003439">
    <property type="entry name" value="ABC_transporter-like_ATP-bd"/>
</dbReference>
<reference evidence="6 7" key="1">
    <citation type="submission" date="2019-06" db="EMBL/GenBank/DDBJ databases">
        <title>Saccharibacillus brassicae sp. nov., an endophytic bacterium isolated from Chinese cabbage seeds (Brassica pekinensis).</title>
        <authorList>
            <person name="Jiang L."/>
            <person name="Lee J."/>
            <person name="Kim S.W."/>
        </authorList>
    </citation>
    <scope>NUCLEOTIDE SEQUENCE [LARGE SCALE GENOMIC DNA]</scope>
    <source>
        <strain evidence="7">KCTC 43072 / ATSA2</strain>
    </source>
</reference>
<evidence type="ECO:0000256" key="1">
    <source>
        <dbReference type="ARBA" id="ARBA00005417"/>
    </source>
</evidence>
<dbReference type="KEGG" id="saca:FFV09_04425"/>
<evidence type="ECO:0000256" key="3">
    <source>
        <dbReference type="ARBA" id="ARBA00022741"/>
    </source>
</evidence>
<dbReference type="GO" id="GO:0005524">
    <property type="term" value="F:ATP binding"/>
    <property type="evidence" value="ECO:0007669"/>
    <property type="project" value="UniProtKB-KW"/>
</dbReference>
<sequence length="241" mass="26696">MTVVRIENLTKKYANRRGVDNLSFEVRAGEVLGLLGPNGSGKTTAMKAMTGLIRPDSGRIELLGMDPAERLPAILERTGCMIETPGLYPYLTAERNLRLTGRFYPGFDTGTVEDLLDRVGLLPYRREKVRRFSVGMKQRLALACALLPRPDLLVLDEPTNGMDIEGTAMFRELLLQERARGCAVVLSSHLAHEMEQLCTHAAVLREGVLVDRASVSEALDRYGSLEQYYLSVTQENGRNAG</sequence>